<dbReference type="Gramene" id="PHT63790">
    <property type="protein sequence ID" value="PHT63790"/>
    <property type="gene ID" value="T459_32319"/>
</dbReference>
<reference evidence="3 4" key="2">
    <citation type="journal article" date="2017" name="Genome Biol.">
        <title>New reference genome sequences of hot pepper reveal the massive evolution of plant disease-resistance genes by retroduplication.</title>
        <authorList>
            <person name="Kim S."/>
            <person name="Park J."/>
            <person name="Yeom S.I."/>
            <person name="Kim Y.M."/>
            <person name="Seo E."/>
            <person name="Kim K.T."/>
            <person name="Kim M.S."/>
            <person name="Lee J.M."/>
            <person name="Cheong K."/>
            <person name="Shin H.S."/>
            <person name="Kim S.B."/>
            <person name="Han K."/>
            <person name="Lee J."/>
            <person name="Park M."/>
            <person name="Lee H.A."/>
            <person name="Lee H.Y."/>
            <person name="Lee Y."/>
            <person name="Oh S."/>
            <person name="Lee J.H."/>
            <person name="Choi E."/>
            <person name="Choi E."/>
            <person name="Lee S.E."/>
            <person name="Jeon J."/>
            <person name="Kim H."/>
            <person name="Choi G."/>
            <person name="Song H."/>
            <person name="Lee J."/>
            <person name="Lee S.C."/>
            <person name="Kwon J.K."/>
            <person name="Lee H.Y."/>
            <person name="Koo N."/>
            <person name="Hong Y."/>
            <person name="Kim R.W."/>
            <person name="Kang W.H."/>
            <person name="Huh J.H."/>
            <person name="Kang B.C."/>
            <person name="Yang T.J."/>
            <person name="Lee Y.H."/>
            <person name="Bennetzen J.L."/>
            <person name="Choi D."/>
        </authorList>
    </citation>
    <scope>NUCLEOTIDE SEQUENCE [LARGE SCALE GENOMIC DNA]</scope>
    <source>
        <strain evidence="4">cv. CM334</strain>
    </source>
</reference>
<feature type="compositionally biased region" description="Low complexity" evidence="1">
    <location>
        <begin position="97"/>
        <end position="107"/>
    </location>
</feature>
<protein>
    <submittedName>
        <fullName evidence="3">Uncharacterized protein</fullName>
    </submittedName>
</protein>
<dbReference type="AlphaFoldDB" id="A0A2G2Y239"/>
<evidence type="ECO:0000313" key="3">
    <source>
        <dbReference type="EMBL" id="PHT63790.1"/>
    </source>
</evidence>
<dbReference type="Proteomes" id="UP000222542">
    <property type="component" value="Unassembled WGS sequence"/>
</dbReference>
<keyword evidence="2" id="KW-0732">Signal</keyword>
<evidence type="ECO:0000256" key="1">
    <source>
        <dbReference type="SAM" id="MobiDB-lite"/>
    </source>
</evidence>
<accession>A0A2G2Y239</accession>
<sequence length="272" mass="32132">MAKKNSLVTFLICIFLLVNLCLASGENPDSFSNDEIDAEESNMELDWWFPWYYRRWFHPRPWAFAHPPMSAGGFCHKFPSHPWFKHPPRASPSSKSEIGTTEGEIATTEAATDKELDWWYRRSWFHHPWLRARSWPFVHPPMPAGARSKDPDSFLNDEIDTAETNAETNMELDCFRYKFPSHPWFKHPPRAFPSSKSEIATTEAEITTTEAANKELDWWFPWYYHRWFHPRPWAFAHPPMSFGGFRHKFPYHPWPKFKHPPRASPAKGEKNN</sequence>
<name>A0A2G2Y239_CAPAN</name>
<evidence type="ECO:0000313" key="4">
    <source>
        <dbReference type="Proteomes" id="UP000222542"/>
    </source>
</evidence>
<feature type="chain" id="PRO_5013733820" evidence="2">
    <location>
        <begin position="26"/>
        <end position="272"/>
    </location>
</feature>
<proteinExistence type="predicted"/>
<reference evidence="3 4" key="1">
    <citation type="journal article" date="2014" name="Nat. Genet.">
        <title>Genome sequence of the hot pepper provides insights into the evolution of pungency in Capsicum species.</title>
        <authorList>
            <person name="Kim S."/>
            <person name="Park M."/>
            <person name="Yeom S.I."/>
            <person name="Kim Y.M."/>
            <person name="Lee J.M."/>
            <person name="Lee H.A."/>
            <person name="Seo E."/>
            <person name="Choi J."/>
            <person name="Cheong K."/>
            <person name="Kim K.T."/>
            <person name="Jung K."/>
            <person name="Lee G.W."/>
            <person name="Oh S.K."/>
            <person name="Bae C."/>
            <person name="Kim S.B."/>
            <person name="Lee H.Y."/>
            <person name="Kim S.Y."/>
            <person name="Kim M.S."/>
            <person name="Kang B.C."/>
            <person name="Jo Y.D."/>
            <person name="Yang H.B."/>
            <person name="Jeong H.J."/>
            <person name="Kang W.H."/>
            <person name="Kwon J.K."/>
            <person name="Shin C."/>
            <person name="Lim J.Y."/>
            <person name="Park J.H."/>
            <person name="Huh J.H."/>
            <person name="Kim J.S."/>
            <person name="Kim B.D."/>
            <person name="Cohen O."/>
            <person name="Paran I."/>
            <person name="Suh M.C."/>
            <person name="Lee S.B."/>
            <person name="Kim Y.K."/>
            <person name="Shin Y."/>
            <person name="Noh S.J."/>
            <person name="Park J."/>
            <person name="Seo Y.S."/>
            <person name="Kwon S.Y."/>
            <person name="Kim H.A."/>
            <person name="Park J.M."/>
            <person name="Kim H.J."/>
            <person name="Choi S.B."/>
            <person name="Bosland P.W."/>
            <person name="Reeves G."/>
            <person name="Jo S.H."/>
            <person name="Lee B.W."/>
            <person name="Cho H.T."/>
            <person name="Choi H.S."/>
            <person name="Lee M.S."/>
            <person name="Yu Y."/>
            <person name="Do Choi Y."/>
            <person name="Park B.S."/>
            <person name="van Deynze A."/>
            <person name="Ashrafi H."/>
            <person name="Hill T."/>
            <person name="Kim W.T."/>
            <person name="Pai H.S."/>
            <person name="Ahn H.K."/>
            <person name="Yeam I."/>
            <person name="Giovannoni J.J."/>
            <person name="Rose J.K."/>
            <person name="Sorensen I."/>
            <person name="Lee S.J."/>
            <person name="Kim R.W."/>
            <person name="Choi I.Y."/>
            <person name="Choi B.S."/>
            <person name="Lim J.S."/>
            <person name="Lee Y.H."/>
            <person name="Choi D."/>
        </authorList>
    </citation>
    <scope>NUCLEOTIDE SEQUENCE [LARGE SCALE GENOMIC DNA]</scope>
    <source>
        <strain evidence="4">cv. CM334</strain>
    </source>
</reference>
<dbReference type="EMBL" id="AYRZ02000023">
    <property type="protein sequence ID" value="PHT63790.1"/>
    <property type="molecule type" value="Genomic_DNA"/>
</dbReference>
<comment type="caution">
    <text evidence="3">The sequence shown here is derived from an EMBL/GenBank/DDBJ whole genome shotgun (WGS) entry which is preliminary data.</text>
</comment>
<keyword evidence="4" id="KW-1185">Reference proteome</keyword>
<feature type="region of interest" description="Disordered" evidence="1">
    <location>
        <begin position="86"/>
        <end position="107"/>
    </location>
</feature>
<evidence type="ECO:0000256" key="2">
    <source>
        <dbReference type="SAM" id="SignalP"/>
    </source>
</evidence>
<gene>
    <name evidence="3" type="ORF">T459_32319</name>
</gene>
<feature type="signal peptide" evidence="2">
    <location>
        <begin position="1"/>
        <end position="25"/>
    </location>
</feature>
<organism evidence="3 4">
    <name type="scientific">Capsicum annuum</name>
    <name type="common">Capsicum pepper</name>
    <dbReference type="NCBI Taxonomy" id="4072"/>
    <lineage>
        <taxon>Eukaryota</taxon>
        <taxon>Viridiplantae</taxon>
        <taxon>Streptophyta</taxon>
        <taxon>Embryophyta</taxon>
        <taxon>Tracheophyta</taxon>
        <taxon>Spermatophyta</taxon>
        <taxon>Magnoliopsida</taxon>
        <taxon>eudicotyledons</taxon>
        <taxon>Gunneridae</taxon>
        <taxon>Pentapetalae</taxon>
        <taxon>asterids</taxon>
        <taxon>lamiids</taxon>
        <taxon>Solanales</taxon>
        <taxon>Solanaceae</taxon>
        <taxon>Solanoideae</taxon>
        <taxon>Capsiceae</taxon>
        <taxon>Capsicum</taxon>
    </lineage>
</organism>